<feature type="chain" id="PRO_5014836588" evidence="1">
    <location>
        <begin position="26"/>
        <end position="44"/>
    </location>
</feature>
<accession>A0A2G8ITT6</accession>
<dbReference type="RefSeq" id="WP_099727473.1">
    <property type="nucleotide sequence ID" value="NZ_JAEKDO010000005.1"/>
</dbReference>
<dbReference type="EMBL" id="PEKP01000011">
    <property type="protein sequence ID" value="PIK26849.1"/>
    <property type="molecule type" value="Genomic_DNA"/>
</dbReference>
<gene>
    <name evidence="2" type="ORF">CTV99_10245</name>
</gene>
<feature type="signal peptide" evidence="1">
    <location>
        <begin position="1"/>
        <end position="25"/>
    </location>
</feature>
<proteinExistence type="predicted"/>
<evidence type="ECO:0000313" key="3">
    <source>
        <dbReference type="Proteomes" id="UP000230768"/>
    </source>
</evidence>
<sequence length="44" mass="4953">MNFKKWTVVCTSIMIMALWVASASAAPDNRNHTLEQPNPQHVTI</sequence>
<comment type="caution">
    <text evidence="2">The sequence shown here is derived from an EMBL/GenBank/DDBJ whole genome shotgun (WGS) entry which is preliminary data.</text>
</comment>
<evidence type="ECO:0000313" key="2">
    <source>
        <dbReference type="EMBL" id="PIK26849.1"/>
    </source>
</evidence>
<evidence type="ECO:0000256" key="1">
    <source>
        <dbReference type="SAM" id="SignalP"/>
    </source>
</evidence>
<protein>
    <submittedName>
        <fullName evidence="2">Phosphatase</fullName>
    </submittedName>
</protein>
<dbReference type="AlphaFoldDB" id="A0A2G8ITT6"/>
<keyword evidence="1" id="KW-0732">Signal</keyword>
<dbReference type="Proteomes" id="UP000230768">
    <property type="component" value="Unassembled WGS sequence"/>
</dbReference>
<name>A0A2G8ITT6_BACPU</name>
<organism evidence="2 3">
    <name type="scientific">Bacillus pumilus</name>
    <name type="common">Bacillus mesentericus</name>
    <dbReference type="NCBI Taxonomy" id="1408"/>
    <lineage>
        <taxon>Bacteria</taxon>
        <taxon>Bacillati</taxon>
        <taxon>Bacillota</taxon>
        <taxon>Bacilli</taxon>
        <taxon>Bacillales</taxon>
        <taxon>Bacillaceae</taxon>
        <taxon>Bacillus</taxon>
    </lineage>
</organism>
<reference evidence="2 3" key="1">
    <citation type="submission" date="2017-11" db="EMBL/GenBank/DDBJ databases">
        <title>Draft genome sequence of Bacillus pumilus 51_5il from lake Gorkoye (Russia: Novosibirsk region).</title>
        <authorList>
            <person name="Shipova A.A."/>
            <person name="Rozanov A.S."/>
            <person name="Bryanskaya A.V."/>
            <person name="Peltek S.E."/>
        </authorList>
    </citation>
    <scope>NUCLEOTIDE SEQUENCE [LARGE SCALE GENOMIC DNA]</scope>
    <source>
        <strain evidence="2 3">51_5il</strain>
    </source>
</reference>